<evidence type="ECO:0000313" key="1">
    <source>
        <dbReference type="EMBL" id="MEN7537198.1"/>
    </source>
</evidence>
<protein>
    <recommendedName>
        <fullName evidence="3">CRISPR type III-B/RAMP module-associated protein Cmr5</fullName>
    </recommendedName>
</protein>
<proteinExistence type="predicted"/>
<evidence type="ECO:0008006" key="3">
    <source>
        <dbReference type="Google" id="ProtNLM"/>
    </source>
</evidence>
<accession>A0ABV0CWF3</accession>
<dbReference type="RefSeq" id="WP_346784645.1">
    <property type="nucleotide sequence ID" value="NZ_JBDLBR010000002.1"/>
</dbReference>
<keyword evidence="2" id="KW-1185">Reference proteome</keyword>
<reference evidence="1 2" key="1">
    <citation type="submission" date="2024-05" db="EMBL/GenBank/DDBJ databases">
        <authorList>
            <person name="Park S."/>
        </authorList>
    </citation>
    <scope>NUCLEOTIDE SEQUENCE [LARGE SCALE GENOMIC DNA]</scope>
    <source>
        <strain evidence="1 2">DGU5</strain>
    </source>
</reference>
<name>A0ABV0CWF3_9SPHN</name>
<organism evidence="1 2">
    <name type="scientific">Aurantiacibacter flavus</name>
    <dbReference type="NCBI Taxonomy" id="3145232"/>
    <lineage>
        <taxon>Bacteria</taxon>
        <taxon>Pseudomonadati</taxon>
        <taxon>Pseudomonadota</taxon>
        <taxon>Alphaproteobacteria</taxon>
        <taxon>Sphingomonadales</taxon>
        <taxon>Erythrobacteraceae</taxon>
        <taxon>Aurantiacibacter</taxon>
    </lineage>
</organism>
<dbReference type="Proteomes" id="UP001484535">
    <property type="component" value="Unassembled WGS sequence"/>
</dbReference>
<sequence length="135" mass="15705">MRNVNHTRPQLRLMDNMRRELGKIPDNPAKPKVDETWPPYLRPVVLRKDAHLALSKLFQAIDAWSDSEGPISFSDFPEQLRNAVRAFADVRVHHDYDNQYRGRNWVADLRRSENDQARAWGEFLASFVTTESGQS</sequence>
<gene>
    <name evidence="1" type="ORF">ABDJ38_08425</name>
</gene>
<evidence type="ECO:0000313" key="2">
    <source>
        <dbReference type="Proteomes" id="UP001484535"/>
    </source>
</evidence>
<dbReference type="EMBL" id="JBDLBR010000002">
    <property type="protein sequence ID" value="MEN7537198.1"/>
    <property type="molecule type" value="Genomic_DNA"/>
</dbReference>
<comment type="caution">
    <text evidence="1">The sequence shown here is derived from an EMBL/GenBank/DDBJ whole genome shotgun (WGS) entry which is preliminary data.</text>
</comment>